<evidence type="ECO:0000313" key="2">
    <source>
        <dbReference type="Proteomes" id="UP000800035"/>
    </source>
</evidence>
<dbReference type="EMBL" id="ML976999">
    <property type="protein sequence ID" value="KAF1954346.1"/>
    <property type="molecule type" value="Genomic_DNA"/>
</dbReference>
<dbReference type="Proteomes" id="UP000800035">
    <property type="component" value="Unassembled WGS sequence"/>
</dbReference>
<gene>
    <name evidence="1" type="ORF">CC80DRAFT_124981</name>
</gene>
<keyword evidence="2" id="KW-1185">Reference proteome</keyword>
<organism evidence="1 2">
    <name type="scientific">Byssothecium circinans</name>
    <dbReference type="NCBI Taxonomy" id="147558"/>
    <lineage>
        <taxon>Eukaryota</taxon>
        <taxon>Fungi</taxon>
        <taxon>Dikarya</taxon>
        <taxon>Ascomycota</taxon>
        <taxon>Pezizomycotina</taxon>
        <taxon>Dothideomycetes</taxon>
        <taxon>Pleosporomycetidae</taxon>
        <taxon>Pleosporales</taxon>
        <taxon>Massarineae</taxon>
        <taxon>Massarinaceae</taxon>
        <taxon>Byssothecium</taxon>
    </lineage>
</organism>
<dbReference type="AlphaFoldDB" id="A0A6A5TUH4"/>
<accession>A0A6A5TUH4</accession>
<evidence type="ECO:0000313" key="1">
    <source>
        <dbReference type="EMBL" id="KAF1954346.1"/>
    </source>
</evidence>
<name>A0A6A5TUH4_9PLEO</name>
<proteinExistence type="predicted"/>
<sequence length="233" mass="26732">MHDQIALLTCTSYPQRRGMYIWKATNWETRKVWQAFLHHSTSAVPLSRFPFNLPLIANSRPGFFPSMERYCSFLRRVLHADAKRFDHTHGLLNGTIEPHCNPEYNPFNASIGKPHGIVCQSYGNTRSRLSKNAAAYVHSAILWNQVAGTNMTTYVGNAMCRPTEPFEGSDLHVKRNLIYPSLVLIGNSPALSAVCWARWYRSNLEPSFDIKESLFISYTQYQIQTVCFRVKRL</sequence>
<protein>
    <submittedName>
        <fullName evidence="1">Uncharacterized protein</fullName>
    </submittedName>
</protein>
<reference evidence="1" key="1">
    <citation type="journal article" date="2020" name="Stud. Mycol.">
        <title>101 Dothideomycetes genomes: a test case for predicting lifestyles and emergence of pathogens.</title>
        <authorList>
            <person name="Haridas S."/>
            <person name="Albert R."/>
            <person name="Binder M."/>
            <person name="Bloem J."/>
            <person name="Labutti K."/>
            <person name="Salamov A."/>
            <person name="Andreopoulos B."/>
            <person name="Baker S."/>
            <person name="Barry K."/>
            <person name="Bills G."/>
            <person name="Bluhm B."/>
            <person name="Cannon C."/>
            <person name="Castanera R."/>
            <person name="Culley D."/>
            <person name="Daum C."/>
            <person name="Ezra D."/>
            <person name="Gonzalez J."/>
            <person name="Henrissat B."/>
            <person name="Kuo A."/>
            <person name="Liang C."/>
            <person name="Lipzen A."/>
            <person name="Lutzoni F."/>
            <person name="Magnuson J."/>
            <person name="Mondo S."/>
            <person name="Nolan M."/>
            <person name="Ohm R."/>
            <person name="Pangilinan J."/>
            <person name="Park H.-J."/>
            <person name="Ramirez L."/>
            <person name="Alfaro M."/>
            <person name="Sun H."/>
            <person name="Tritt A."/>
            <person name="Yoshinaga Y."/>
            <person name="Zwiers L.-H."/>
            <person name="Turgeon B."/>
            <person name="Goodwin S."/>
            <person name="Spatafora J."/>
            <person name="Crous P."/>
            <person name="Grigoriev I."/>
        </authorList>
    </citation>
    <scope>NUCLEOTIDE SEQUENCE</scope>
    <source>
        <strain evidence="1">CBS 675.92</strain>
    </source>
</reference>